<sequence length="193" mass="20197">MSGESTDATGRARVVGREAKEEASATADVAGRAAEKTMETAGREVGAVVEEARHQADTMVRDMRTRVTEEADEQTHRAAETLRRWADDLADMAEHGRDDSPARTMVARTAHRGQRAARYLDHRGVEGVLGDLSRFARRRPGAFLAGAALTGLVVGRLARAGGGNGASPGADRSPERSATGGGTGDSAAPVVPP</sequence>
<name>A0A7W3TI61_9ACTN</name>
<dbReference type="Proteomes" id="UP000538929">
    <property type="component" value="Unassembled WGS sequence"/>
</dbReference>
<dbReference type="RefSeq" id="WP_182608449.1">
    <property type="nucleotide sequence ID" value="NZ_VKHT01001502.1"/>
</dbReference>
<organism evidence="2 3">
    <name type="scientific">Streptomyces alkaliphilus</name>
    <dbReference type="NCBI Taxonomy" id="1472722"/>
    <lineage>
        <taxon>Bacteria</taxon>
        <taxon>Bacillati</taxon>
        <taxon>Actinomycetota</taxon>
        <taxon>Actinomycetes</taxon>
        <taxon>Kitasatosporales</taxon>
        <taxon>Streptomycetaceae</taxon>
        <taxon>Streptomyces</taxon>
    </lineage>
</organism>
<feature type="region of interest" description="Disordered" evidence="1">
    <location>
        <begin position="158"/>
        <end position="193"/>
    </location>
</feature>
<dbReference type="AlphaFoldDB" id="A0A7W3TI61"/>
<feature type="region of interest" description="Disordered" evidence="1">
    <location>
        <begin position="1"/>
        <end position="43"/>
    </location>
</feature>
<evidence type="ECO:0000256" key="1">
    <source>
        <dbReference type="SAM" id="MobiDB-lite"/>
    </source>
</evidence>
<evidence type="ECO:0000313" key="3">
    <source>
        <dbReference type="Proteomes" id="UP000538929"/>
    </source>
</evidence>
<keyword evidence="3" id="KW-1185">Reference proteome</keyword>
<gene>
    <name evidence="2" type="ORF">FNQ90_24700</name>
</gene>
<reference evidence="3" key="1">
    <citation type="submission" date="2019-10" db="EMBL/GenBank/DDBJ databases">
        <title>Streptomyces sp. nov., a novel actinobacterium isolated from alkaline environment.</title>
        <authorList>
            <person name="Golinska P."/>
        </authorList>
    </citation>
    <scope>NUCLEOTIDE SEQUENCE [LARGE SCALE GENOMIC DNA]</scope>
    <source>
        <strain evidence="3">DSM 42118</strain>
    </source>
</reference>
<accession>A0A7W3TI61</accession>
<comment type="caution">
    <text evidence="2">The sequence shown here is derived from an EMBL/GenBank/DDBJ whole genome shotgun (WGS) entry which is preliminary data.</text>
</comment>
<protein>
    <submittedName>
        <fullName evidence="2">Uncharacterized protein</fullName>
    </submittedName>
</protein>
<dbReference type="EMBL" id="VKHT01001502">
    <property type="protein sequence ID" value="MBB0247232.1"/>
    <property type="molecule type" value="Genomic_DNA"/>
</dbReference>
<proteinExistence type="predicted"/>
<feature type="compositionally biased region" description="Basic and acidic residues" evidence="1">
    <location>
        <begin position="33"/>
        <end position="42"/>
    </location>
</feature>
<evidence type="ECO:0000313" key="2">
    <source>
        <dbReference type="EMBL" id="MBB0247232.1"/>
    </source>
</evidence>
<feature type="non-terminal residue" evidence="2">
    <location>
        <position position="193"/>
    </location>
</feature>